<name>A0AA35V8X2_LACSI</name>
<keyword evidence="3" id="KW-1185">Reference proteome</keyword>
<dbReference type="AlphaFoldDB" id="A0AA35V8X2"/>
<feature type="region of interest" description="Disordered" evidence="1">
    <location>
        <begin position="26"/>
        <end position="55"/>
    </location>
</feature>
<evidence type="ECO:0000313" key="3">
    <source>
        <dbReference type="Proteomes" id="UP001177003"/>
    </source>
</evidence>
<dbReference type="EMBL" id="OX465086">
    <property type="protein sequence ID" value="CAI9261520.1"/>
    <property type="molecule type" value="Genomic_DNA"/>
</dbReference>
<evidence type="ECO:0008006" key="4">
    <source>
        <dbReference type="Google" id="ProtNLM"/>
    </source>
</evidence>
<sequence>MINEEGEEAYCHDTQFDYVGLEKKVVPAPTEPSPDLGEHDTKIKTPIGRPQRKRAPAWYQRTPFTVVQSTPKVKKISKTRKKKIAESPEKTNEDIVNAESSDVPSNNLLLDSIYTTSPMSFWQEWSLISPKLITKHRLHILPLDMDFWAMLLSVSDKGWRPANARWTLYSEGINLEPRKSYVFRNVADGFGGCPRWKDVDTVLFVINVVHAHWFLAVLHLDTWKVENFDLARVAGYFSTYNTNGEFKSFGDSIISELDAIDYWSHFPI</sequence>
<reference evidence="2" key="1">
    <citation type="submission" date="2023-04" db="EMBL/GenBank/DDBJ databases">
        <authorList>
            <person name="Vijverberg K."/>
            <person name="Xiong W."/>
            <person name="Schranz E."/>
        </authorList>
    </citation>
    <scope>NUCLEOTIDE SEQUENCE</scope>
</reference>
<dbReference type="Proteomes" id="UP001177003">
    <property type="component" value="Chromosome 0"/>
</dbReference>
<evidence type="ECO:0000313" key="2">
    <source>
        <dbReference type="EMBL" id="CAI9261520.1"/>
    </source>
</evidence>
<gene>
    <name evidence="2" type="ORF">LSALG_LOCUS2305</name>
</gene>
<protein>
    <recommendedName>
        <fullName evidence="4">Ubiquitin-like protease family profile domain-containing protein</fullName>
    </recommendedName>
</protein>
<organism evidence="2 3">
    <name type="scientific">Lactuca saligna</name>
    <name type="common">Willowleaf lettuce</name>
    <dbReference type="NCBI Taxonomy" id="75948"/>
    <lineage>
        <taxon>Eukaryota</taxon>
        <taxon>Viridiplantae</taxon>
        <taxon>Streptophyta</taxon>
        <taxon>Embryophyta</taxon>
        <taxon>Tracheophyta</taxon>
        <taxon>Spermatophyta</taxon>
        <taxon>Magnoliopsida</taxon>
        <taxon>eudicotyledons</taxon>
        <taxon>Gunneridae</taxon>
        <taxon>Pentapetalae</taxon>
        <taxon>asterids</taxon>
        <taxon>campanulids</taxon>
        <taxon>Asterales</taxon>
        <taxon>Asteraceae</taxon>
        <taxon>Cichorioideae</taxon>
        <taxon>Cichorieae</taxon>
        <taxon>Lactucinae</taxon>
        <taxon>Lactuca</taxon>
    </lineage>
</organism>
<accession>A0AA35V8X2</accession>
<proteinExistence type="predicted"/>
<evidence type="ECO:0000256" key="1">
    <source>
        <dbReference type="SAM" id="MobiDB-lite"/>
    </source>
</evidence>